<evidence type="ECO:0008006" key="3">
    <source>
        <dbReference type="Google" id="ProtNLM"/>
    </source>
</evidence>
<organism evidence="1 2">
    <name type="scientific">Streptomyces olivochromogenes</name>
    <dbReference type="NCBI Taxonomy" id="1963"/>
    <lineage>
        <taxon>Bacteria</taxon>
        <taxon>Bacillati</taxon>
        <taxon>Actinomycetota</taxon>
        <taxon>Actinomycetes</taxon>
        <taxon>Kitasatosporales</taxon>
        <taxon>Streptomycetaceae</taxon>
        <taxon>Streptomyces</taxon>
    </lineage>
</organism>
<dbReference type="EMBL" id="BDQI01000030">
    <property type="protein sequence ID" value="GAX56949.1"/>
    <property type="molecule type" value="Genomic_DNA"/>
</dbReference>
<dbReference type="Proteomes" id="UP000217446">
    <property type="component" value="Unassembled WGS sequence"/>
</dbReference>
<accession>A0A250VS78</accession>
<dbReference type="SUPFAM" id="SSF52402">
    <property type="entry name" value="Adenine nucleotide alpha hydrolases-like"/>
    <property type="match status" value="1"/>
</dbReference>
<name>A0A250VS78_STROL</name>
<evidence type="ECO:0000313" key="1">
    <source>
        <dbReference type="EMBL" id="GAX56949.1"/>
    </source>
</evidence>
<proteinExistence type="predicted"/>
<dbReference type="InterPro" id="IPR014729">
    <property type="entry name" value="Rossmann-like_a/b/a_fold"/>
</dbReference>
<evidence type="ECO:0000313" key="2">
    <source>
        <dbReference type="Proteomes" id="UP000217446"/>
    </source>
</evidence>
<dbReference type="AlphaFoldDB" id="A0A250VS78"/>
<sequence length="62" mass="6733">MSGVGRLHRALFPSVARYCLAHAACPVPAVPSSPLENDLASVHRRISLRMPLDARELTDGRP</sequence>
<keyword evidence="2" id="KW-1185">Reference proteome</keyword>
<reference evidence="2" key="1">
    <citation type="submission" date="2017-05" db="EMBL/GenBank/DDBJ databases">
        <title>Streptomyces olivochromogenes NBRC 3561 whole genome shotgun sequence.</title>
        <authorList>
            <person name="Dohra H."/>
            <person name="Kodani S."/>
        </authorList>
    </citation>
    <scope>NUCLEOTIDE SEQUENCE [LARGE SCALE GENOMIC DNA]</scope>
    <source>
        <strain evidence="2">NBRC 3561</strain>
    </source>
</reference>
<dbReference type="Gene3D" id="3.40.50.620">
    <property type="entry name" value="HUPs"/>
    <property type="match status" value="1"/>
</dbReference>
<comment type="caution">
    <text evidence="1">The sequence shown here is derived from an EMBL/GenBank/DDBJ whole genome shotgun (WGS) entry which is preliminary data.</text>
</comment>
<gene>
    <name evidence="1" type="ORF">SO3561_08517</name>
</gene>
<protein>
    <recommendedName>
        <fullName evidence="3">Universal stress protein</fullName>
    </recommendedName>
</protein>